<dbReference type="AlphaFoldDB" id="A0A5R8Y3W4"/>
<dbReference type="GO" id="GO:0000160">
    <property type="term" value="P:phosphorelay signal transduction system"/>
    <property type="evidence" value="ECO:0007669"/>
    <property type="project" value="UniProtKB-KW"/>
</dbReference>
<dbReference type="OrthoDB" id="9805967at2"/>
<comment type="caution">
    <text evidence="10">The sequence shown here is derived from an EMBL/GenBank/DDBJ whole genome shotgun (WGS) entry which is preliminary data.</text>
</comment>
<dbReference type="PANTHER" id="PTHR43065:SF10">
    <property type="entry name" value="PEROXIDE STRESS-ACTIVATED HISTIDINE KINASE MAK3"/>
    <property type="match status" value="1"/>
</dbReference>
<name>A0A5R8Y3W4_9BACT</name>
<dbReference type="EMBL" id="VANU01000001">
    <property type="protein sequence ID" value="TLP40795.1"/>
    <property type="molecule type" value="Genomic_DNA"/>
</dbReference>
<dbReference type="InterPro" id="IPR004358">
    <property type="entry name" value="Sig_transdc_His_kin-like_C"/>
</dbReference>
<keyword evidence="5" id="KW-0547">Nucleotide-binding</keyword>
<dbReference type="GO" id="GO:0005524">
    <property type="term" value="F:ATP binding"/>
    <property type="evidence" value="ECO:0007669"/>
    <property type="project" value="UniProtKB-KW"/>
</dbReference>
<keyword evidence="7" id="KW-0067">ATP-binding</keyword>
<evidence type="ECO:0000256" key="1">
    <source>
        <dbReference type="ARBA" id="ARBA00000085"/>
    </source>
</evidence>
<sequence length="135" mass="15182">MILNIKIINRIDDKEPIKIKLILGELAQVIMNIINNSKDALHINKIQNPTIIIDVIKKENKAILTIEDNAGGIKEDVLPHVFEPYFTTKHQSQGTGLGLYMSFNIVKDSLKGNIYIKNTQSGAKTFIELPIENND</sequence>
<dbReference type="PANTHER" id="PTHR43065">
    <property type="entry name" value="SENSOR HISTIDINE KINASE"/>
    <property type="match status" value="1"/>
</dbReference>
<keyword evidence="11" id="KW-1185">Reference proteome</keyword>
<dbReference type="PRINTS" id="PR00344">
    <property type="entry name" value="BCTRLSENSOR"/>
</dbReference>
<evidence type="ECO:0000313" key="11">
    <source>
        <dbReference type="Proteomes" id="UP000308901"/>
    </source>
</evidence>
<comment type="catalytic activity">
    <reaction evidence="1">
        <text>ATP + protein L-histidine = ADP + protein N-phospho-L-histidine.</text>
        <dbReference type="EC" id="2.7.13.3"/>
    </reaction>
</comment>
<dbReference type="SMART" id="SM00387">
    <property type="entry name" value="HATPase_c"/>
    <property type="match status" value="1"/>
</dbReference>
<keyword evidence="6" id="KW-0418">Kinase</keyword>
<evidence type="ECO:0000256" key="3">
    <source>
        <dbReference type="ARBA" id="ARBA00022553"/>
    </source>
</evidence>
<organism evidence="10 11">
    <name type="scientific">Arcobacter arenosus</name>
    <dbReference type="NCBI Taxonomy" id="2576037"/>
    <lineage>
        <taxon>Bacteria</taxon>
        <taxon>Pseudomonadati</taxon>
        <taxon>Campylobacterota</taxon>
        <taxon>Epsilonproteobacteria</taxon>
        <taxon>Campylobacterales</taxon>
        <taxon>Arcobacteraceae</taxon>
        <taxon>Arcobacter</taxon>
    </lineage>
</organism>
<keyword evidence="8" id="KW-0902">Two-component regulatory system</keyword>
<dbReference type="InterPro" id="IPR036890">
    <property type="entry name" value="HATPase_C_sf"/>
</dbReference>
<dbReference type="PROSITE" id="PS50109">
    <property type="entry name" value="HIS_KIN"/>
    <property type="match status" value="1"/>
</dbReference>
<evidence type="ECO:0000256" key="8">
    <source>
        <dbReference type="ARBA" id="ARBA00023012"/>
    </source>
</evidence>
<proteinExistence type="predicted"/>
<feature type="domain" description="Histidine kinase" evidence="9">
    <location>
        <begin position="25"/>
        <end position="133"/>
    </location>
</feature>
<dbReference type="SUPFAM" id="SSF55874">
    <property type="entry name" value="ATPase domain of HSP90 chaperone/DNA topoisomerase II/histidine kinase"/>
    <property type="match status" value="1"/>
</dbReference>
<evidence type="ECO:0000256" key="7">
    <source>
        <dbReference type="ARBA" id="ARBA00022840"/>
    </source>
</evidence>
<protein>
    <recommendedName>
        <fullName evidence="2">histidine kinase</fullName>
        <ecNumber evidence="2">2.7.13.3</ecNumber>
    </recommendedName>
</protein>
<keyword evidence="4" id="KW-0808">Transferase</keyword>
<dbReference type="InterPro" id="IPR005467">
    <property type="entry name" value="His_kinase_dom"/>
</dbReference>
<dbReference type="RefSeq" id="WP_138151197.1">
    <property type="nucleotide sequence ID" value="NZ_VANU01000001.1"/>
</dbReference>
<dbReference type="EC" id="2.7.13.3" evidence="2"/>
<evidence type="ECO:0000256" key="5">
    <source>
        <dbReference type="ARBA" id="ARBA00022741"/>
    </source>
</evidence>
<dbReference type="Proteomes" id="UP000308901">
    <property type="component" value="Unassembled WGS sequence"/>
</dbReference>
<accession>A0A5R8Y3W4</accession>
<reference evidence="10 11" key="1">
    <citation type="submission" date="2019-05" db="EMBL/GenBank/DDBJ databases">
        <title>Arcobacter sp. nov., isolated from sea sediment.</title>
        <authorList>
            <person name="Kim W."/>
        </authorList>
    </citation>
    <scope>NUCLEOTIDE SEQUENCE [LARGE SCALE GENOMIC DNA]</scope>
    <source>
        <strain evidence="10 11">CAU 1517</strain>
    </source>
</reference>
<dbReference type="Pfam" id="PF02518">
    <property type="entry name" value="HATPase_c"/>
    <property type="match status" value="1"/>
</dbReference>
<dbReference type="InterPro" id="IPR003594">
    <property type="entry name" value="HATPase_dom"/>
</dbReference>
<evidence type="ECO:0000256" key="6">
    <source>
        <dbReference type="ARBA" id="ARBA00022777"/>
    </source>
</evidence>
<keyword evidence="3" id="KW-0597">Phosphoprotein</keyword>
<evidence type="ECO:0000256" key="2">
    <source>
        <dbReference type="ARBA" id="ARBA00012438"/>
    </source>
</evidence>
<dbReference type="Gene3D" id="3.30.565.10">
    <property type="entry name" value="Histidine kinase-like ATPase, C-terminal domain"/>
    <property type="match status" value="1"/>
</dbReference>
<evidence type="ECO:0000256" key="4">
    <source>
        <dbReference type="ARBA" id="ARBA00022679"/>
    </source>
</evidence>
<gene>
    <name evidence="10" type="ORF">FDK22_01905</name>
</gene>
<evidence type="ECO:0000313" key="10">
    <source>
        <dbReference type="EMBL" id="TLP40795.1"/>
    </source>
</evidence>
<evidence type="ECO:0000259" key="9">
    <source>
        <dbReference type="PROSITE" id="PS50109"/>
    </source>
</evidence>
<dbReference type="GO" id="GO:0004673">
    <property type="term" value="F:protein histidine kinase activity"/>
    <property type="evidence" value="ECO:0007669"/>
    <property type="project" value="UniProtKB-EC"/>
</dbReference>